<feature type="transmembrane region" description="Helical" evidence="1">
    <location>
        <begin position="48"/>
        <end position="68"/>
    </location>
</feature>
<protein>
    <submittedName>
        <fullName evidence="2">PrgI family protein</fullName>
    </submittedName>
</protein>
<evidence type="ECO:0000313" key="3">
    <source>
        <dbReference type="Proteomes" id="UP000292927"/>
    </source>
</evidence>
<feature type="transmembrane region" description="Helical" evidence="1">
    <location>
        <begin position="21"/>
        <end position="42"/>
    </location>
</feature>
<comment type="caution">
    <text evidence="2">The sequence shown here is derived from an EMBL/GenBank/DDBJ whole genome shotgun (WGS) entry which is preliminary data.</text>
</comment>
<sequence>MEFEIGQDMGSFRQTVWKGLTIKEIVAMGSLVIVVGGGVIFLKDMIDTQMIGYMGALIVAPIMASTFFHKQDMLVWEYLGKMALPKKQILTYISTEDAELTEKFWAEQEILTKKLVKKEKKLNRFKRGVKINEQNAETKKGR</sequence>
<name>A0A4Q7PLF9_9FIRM</name>
<organism evidence="2 3">
    <name type="scientific">Cuneatibacter caecimuris</name>
    <dbReference type="NCBI Taxonomy" id="1796618"/>
    <lineage>
        <taxon>Bacteria</taxon>
        <taxon>Bacillati</taxon>
        <taxon>Bacillota</taxon>
        <taxon>Clostridia</taxon>
        <taxon>Lachnospirales</taxon>
        <taxon>Lachnospiraceae</taxon>
        <taxon>Cuneatibacter</taxon>
    </lineage>
</organism>
<dbReference type="Proteomes" id="UP000292927">
    <property type="component" value="Unassembled WGS sequence"/>
</dbReference>
<keyword evidence="1" id="KW-1133">Transmembrane helix</keyword>
<accession>A0A4Q7PLF9</accession>
<reference evidence="2 3" key="1">
    <citation type="submission" date="2019-02" db="EMBL/GenBank/DDBJ databases">
        <title>Genomic Encyclopedia of Type Strains, Phase IV (KMG-IV): sequencing the most valuable type-strain genomes for metagenomic binning, comparative biology and taxonomic classification.</title>
        <authorList>
            <person name="Goeker M."/>
        </authorList>
    </citation>
    <scope>NUCLEOTIDE SEQUENCE [LARGE SCALE GENOMIC DNA]</scope>
    <source>
        <strain evidence="2 3">DSM 29486</strain>
    </source>
</reference>
<dbReference type="Pfam" id="PF12666">
    <property type="entry name" value="PrgI"/>
    <property type="match status" value="1"/>
</dbReference>
<proteinExistence type="predicted"/>
<gene>
    <name evidence="2" type="ORF">EV209_1619</name>
</gene>
<evidence type="ECO:0000313" key="2">
    <source>
        <dbReference type="EMBL" id="RZT01177.1"/>
    </source>
</evidence>
<dbReference type="InterPro" id="IPR024414">
    <property type="entry name" value="Uncharacterised_PrgI"/>
</dbReference>
<evidence type="ECO:0000256" key="1">
    <source>
        <dbReference type="SAM" id="Phobius"/>
    </source>
</evidence>
<keyword evidence="1" id="KW-0472">Membrane</keyword>
<dbReference type="AlphaFoldDB" id="A0A4Q7PLF9"/>
<dbReference type="EMBL" id="SGXF01000002">
    <property type="protein sequence ID" value="RZT01177.1"/>
    <property type="molecule type" value="Genomic_DNA"/>
</dbReference>
<keyword evidence="1" id="KW-0812">Transmembrane</keyword>
<dbReference type="RefSeq" id="WP_130434827.1">
    <property type="nucleotide sequence ID" value="NZ_SGXF01000002.1"/>
</dbReference>
<keyword evidence="3" id="KW-1185">Reference proteome</keyword>